<reference evidence="2 3" key="1">
    <citation type="submission" date="2019-09" db="EMBL/GenBank/DDBJ databases">
        <title>Genome sequence of Roseospira marina, one of the more divergent members of the non-sulfur purple photosynthetic bacterial family, the Rhodospirillaceae.</title>
        <authorList>
            <person name="Meyer T."/>
            <person name="Kyndt J."/>
        </authorList>
    </citation>
    <scope>NUCLEOTIDE SEQUENCE [LARGE SCALE GENOMIC DNA]</scope>
    <source>
        <strain evidence="2 3">DSM 15113</strain>
    </source>
</reference>
<feature type="chain" id="PRO_5024445983" evidence="1">
    <location>
        <begin position="34"/>
        <end position="140"/>
    </location>
</feature>
<feature type="signal peptide" evidence="1">
    <location>
        <begin position="1"/>
        <end position="33"/>
    </location>
</feature>
<sequence length="140" mass="15261">MRQSWDRKAAPHLCGVLALALLVAGPALLPATAAETGKTFQHGHSTAPFWQVGDPSPELSRLCRQGRFNQKKHVGLYIGYYGVDNRGRGYTGVAKRGYNLIDPTGQAEADMTYHFFNDGYSNCKVYVAADPPPEDGPPPQ</sequence>
<organism evidence="2 3">
    <name type="scientific">Roseospira marina</name>
    <dbReference type="NCBI Taxonomy" id="140057"/>
    <lineage>
        <taxon>Bacteria</taxon>
        <taxon>Pseudomonadati</taxon>
        <taxon>Pseudomonadota</taxon>
        <taxon>Alphaproteobacteria</taxon>
        <taxon>Rhodospirillales</taxon>
        <taxon>Rhodospirillaceae</taxon>
        <taxon>Roseospira</taxon>
    </lineage>
</organism>
<evidence type="ECO:0000313" key="3">
    <source>
        <dbReference type="Proteomes" id="UP000324065"/>
    </source>
</evidence>
<proteinExistence type="predicted"/>
<dbReference type="Proteomes" id="UP000324065">
    <property type="component" value="Unassembled WGS sequence"/>
</dbReference>
<dbReference type="RefSeq" id="WP_150064188.1">
    <property type="nucleotide sequence ID" value="NZ_JACHII010000035.1"/>
</dbReference>
<name>A0A5M6I4V6_9PROT</name>
<dbReference type="OrthoDB" id="7305318at2"/>
<evidence type="ECO:0000256" key="1">
    <source>
        <dbReference type="SAM" id="SignalP"/>
    </source>
</evidence>
<keyword evidence="3" id="KW-1185">Reference proteome</keyword>
<gene>
    <name evidence="2" type="ORF">F1188_19830</name>
</gene>
<comment type="caution">
    <text evidence="2">The sequence shown here is derived from an EMBL/GenBank/DDBJ whole genome shotgun (WGS) entry which is preliminary data.</text>
</comment>
<dbReference type="EMBL" id="VWPJ01000037">
    <property type="protein sequence ID" value="KAA5603266.1"/>
    <property type="molecule type" value="Genomic_DNA"/>
</dbReference>
<keyword evidence="1" id="KW-0732">Signal</keyword>
<accession>A0A5M6I4V6</accession>
<protein>
    <submittedName>
        <fullName evidence="2">Uncharacterized protein</fullName>
    </submittedName>
</protein>
<dbReference type="AlphaFoldDB" id="A0A5M6I4V6"/>
<evidence type="ECO:0000313" key="2">
    <source>
        <dbReference type="EMBL" id="KAA5603266.1"/>
    </source>
</evidence>